<evidence type="ECO:0000259" key="5">
    <source>
        <dbReference type="PROSITE" id="PS51935"/>
    </source>
</evidence>
<dbReference type="Gene3D" id="3.90.1720.10">
    <property type="entry name" value="endopeptidase domain like (from Nostoc punctiforme)"/>
    <property type="match status" value="1"/>
</dbReference>
<accession>A0AA41U6J7</accession>
<evidence type="ECO:0000313" key="7">
    <source>
        <dbReference type="Proteomes" id="UP001165405"/>
    </source>
</evidence>
<proteinExistence type="inferred from homology"/>
<keyword evidence="7" id="KW-1185">Reference proteome</keyword>
<dbReference type="SUPFAM" id="SSF54001">
    <property type="entry name" value="Cysteine proteinases"/>
    <property type="match status" value="1"/>
</dbReference>
<comment type="caution">
    <text evidence="6">The sequence shown here is derived from an EMBL/GenBank/DDBJ whole genome shotgun (WGS) entry which is preliminary data.</text>
</comment>
<dbReference type="InterPro" id="IPR000064">
    <property type="entry name" value="NLP_P60_dom"/>
</dbReference>
<feature type="domain" description="NlpC/P60" evidence="5">
    <location>
        <begin position="117"/>
        <end position="227"/>
    </location>
</feature>
<dbReference type="PANTHER" id="PTHR47359">
    <property type="entry name" value="PEPTIDOGLYCAN DL-ENDOPEPTIDASE CWLO"/>
    <property type="match status" value="1"/>
</dbReference>
<protein>
    <submittedName>
        <fullName evidence="6">NlpC/P60 family protein</fullName>
    </submittedName>
</protein>
<dbReference type="PROSITE" id="PS51935">
    <property type="entry name" value="NLPC_P60"/>
    <property type="match status" value="1"/>
</dbReference>
<gene>
    <name evidence="6" type="ORF">L1785_06010</name>
</gene>
<dbReference type="Pfam" id="PF00877">
    <property type="entry name" value="NLPC_P60"/>
    <property type="match status" value="1"/>
</dbReference>
<sequence length="227" mass="23328">MTTATPRGRHRADRPITTPITIVARAAAENAGALARKGAIAAAGAGVLVSTLATSAHAAPATDVKTRVTMMDLDAISSTARTAVAAAPIITVASDATFSVEQAAVSVTPAPAPKPVVPIGNRAVSIALQYVGIIYVLGGDTPAEGFDCSGLIKYVYGKLGVSLPHSSSDLRYSGTVVSTPRAGDIVWTPGHVALYAGNGMVIEAYEAGKPVRYTEMWQDNPVFVRVA</sequence>
<name>A0AA41U6J7_9MICO</name>
<keyword evidence="2" id="KW-0645">Protease</keyword>
<dbReference type="GO" id="GO:0008234">
    <property type="term" value="F:cysteine-type peptidase activity"/>
    <property type="evidence" value="ECO:0007669"/>
    <property type="project" value="UniProtKB-KW"/>
</dbReference>
<dbReference type="Proteomes" id="UP001165405">
    <property type="component" value="Unassembled WGS sequence"/>
</dbReference>
<keyword evidence="3" id="KW-0378">Hydrolase</keyword>
<evidence type="ECO:0000256" key="4">
    <source>
        <dbReference type="ARBA" id="ARBA00022807"/>
    </source>
</evidence>
<keyword evidence="4" id="KW-0788">Thiol protease</keyword>
<dbReference type="PANTHER" id="PTHR47359:SF3">
    <property type="entry name" value="NLP_P60 DOMAIN-CONTAINING PROTEIN-RELATED"/>
    <property type="match status" value="1"/>
</dbReference>
<evidence type="ECO:0000256" key="3">
    <source>
        <dbReference type="ARBA" id="ARBA00022801"/>
    </source>
</evidence>
<organism evidence="6 7">
    <name type="scientific">Antribacter soli</name>
    <dbReference type="NCBI Taxonomy" id="2910976"/>
    <lineage>
        <taxon>Bacteria</taxon>
        <taxon>Bacillati</taxon>
        <taxon>Actinomycetota</taxon>
        <taxon>Actinomycetes</taxon>
        <taxon>Micrococcales</taxon>
        <taxon>Promicromonosporaceae</taxon>
        <taxon>Antribacter</taxon>
    </lineage>
</organism>
<dbReference type="InterPro" id="IPR051794">
    <property type="entry name" value="PG_Endopeptidase_C40"/>
</dbReference>
<comment type="similarity">
    <text evidence="1">Belongs to the peptidase C40 family.</text>
</comment>
<dbReference type="AlphaFoldDB" id="A0AA41U6J7"/>
<evidence type="ECO:0000313" key="6">
    <source>
        <dbReference type="EMBL" id="MCF4120526.1"/>
    </source>
</evidence>
<reference evidence="6" key="1">
    <citation type="submission" date="2022-01" db="EMBL/GenBank/DDBJ databases">
        <title>Antribacter sp. nov., isolated from Guizhou of China.</title>
        <authorList>
            <person name="Chengliang C."/>
            <person name="Ya Z."/>
        </authorList>
    </citation>
    <scope>NUCLEOTIDE SEQUENCE</scope>
    <source>
        <strain evidence="6">KLBMP 9083</strain>
    </source>
</reference>
<evidence type="ECO:0000256" key="2">
    <source>
        <dbReference type="ARBA" id="ARBA00022670"/>
    </source>
</evidence>
<dbReference type="RefSeq" id="WP_236088300.1">
    <property type="nucleotide sequence ID" value="NZ_JAKGSG010000022.1"/>
</dbReference>
<dbReference type="EMBL" id="JAKGSG010000022">
    <property type="protein sequence ID" value="MCF4120526.1"/>
    <property type="molecule type" value="Genomic_DNA"/>
</dbReference>
<evidence type="ECO:0000256" key="1">
    <source>
        <dbReference type="ARBA" id="ARBA00007074"/>
    </source>
</evidence>
<dbReference type="InterPro" id="IPR038765">
    <property type="entry name" value="Papain-like_cys_pep_sf"/>
</dbReference>
<dbReference type="GO" id="GO:0006508">
    <property type="term" value="P:proteolysis"/>
    <property type="evidence" value="ECO:0007669"/>
    <property type="project" value="UniProtKB-KW"/>
</dbReference>